<evidence type="ECO:0000313" key="1">
    <source>
        <dbReference type="EMBL" id="SVC68506.1"/>
    </source>
</evidence>
<sequence length="72" mass="8092">YSFFLELGAKDVKLACEMGRENKVPMDMSNILEQNLIEILNRGWGRKNSGILRKLIAEKAGIEFEYAPGGFA</sequence>
<reference evidence="1" key="1">
    <citation type="submission" date="2018-05" db="EMBL/GenBank/DDBJ databases">
        <authorList>
            <person name="Lanie J.A."/>
            <person name="Ng W.-L."/>
            <person name="Kazmierczak K.M."/>
            <person name="Andrzejewski T.M."/>
            <person name="Davidsen T.M."/>
            <person name="Wayne K.J."/>
            <person name="Tettelin H."/>
            <person name="Glass J.I."/>
            <person name="Rusch D."/>
            <person name="Podicherti R."/>
            <person name="Tsui H.-C.T."/>
            <person name="Winkler M.E."/>
        </authorList>
    </citation>
    <scope>NUCLEOTIDE SEQUENCE</scope>
</reference>
<dbReference type="Gene3D" id="1.10.1040.10">
    <property type="entry name" value="N-(1-d-carboxylethyl)-l-norvaline Dehydrogenase, domain 2"/>
    <property type="match status" value="1"/>
</dbReference>
<dbReference type="EMBL" id="UINC01104953">
    <property type="protein sequence ID" value="SVC68506.1"/>
    <property type="molecule type" value="Genomic_DNA"/>
</dbReference>
<accession>A0A382P5E5</accession>
<dbReference type="SUPFAM" id="SSF48179">
    <property type="entry name" value="6-phosphogluconate dehydrogenase C-terminal domain-like"/>
    <property type="match status" value="1"/>
</dbReference>
<feature type="non-terminal residue" evidence="1">
    <location>
        <position position="1"/>
    </location>
</feature>
<organism evidence="1">
    <name type="scientific">marine metagenome</name>
    <dbReference type="NCBI Taxonomy" id="408172"/>
    <lineage>
        <taxon>unclassified sequences</taxon>
        <taxon>metagenomes</taxon>
        <taxon>ecological metagenomes</taxon>
    </lineage>
</organism>
<protein>
    <recommendedName>
        <fullName evidence="2">3-hydroxyisobutyrate dehydrogenase-like NAD-binding domain-containing protein</fullName>
    </recommendedName>
</protein>
<proteinExistence type="predicted"/>
<dbReference type="InterPro" id="IPR008927">
    <property type="entry name" value="6-PGluconate_DH-like_C_sf"/>
</dbReference>
<dbReference type="AlphaFoldDB" id="A0A382P5E5"/>
<gene>
    <name evidence="1" type="ORF">METZ01_LOCUS321360</name>
</gene>
<evidence type="ECO:0008006" key="2">
    <source>
        <dbReference type="Google" id="ProtNLM"/>
    </source>
</evidence>
<name>A0A382P5E5_9ZZZZ</name>
<dbReference type="InterPro" id="IPR013328">
    <property type="entry name" value="6PGD_dom2"/>
</dbReference>